<name>A0A543AJT1_9MICC</name>
<dbReference type="AlphaFoldDB" id="A0A543AJT1"/>
<comment type="caution">
    <text evidence="5">The sequence shown here is derived from an EMBL/GenBank/DDBJ whole genome shotgun (WGS) entry which is preliminary data.</text>
</comment>
<protein>
    <submittedName>
        <fullName evidence="5">3-oxoacyl-[acyl-carrier-protein] synthase-3</fullName>
    </submittedName>
</protein>
<keyword evidence="6" id="KW-1185">Reference proteome</keyword>
<dbReference type="Pfam" id="PF08541">
    <property type="entry name" value="ACP_syn_III_C"/>
    <property type="match status" value="1"/>
</dbReference>
<gene>
    <name evidence="5" type="ORF">FB556_1470</name>
</gene>
<dbReference type="InterPro" id="IPR013747">
    <property type="entry name" value="ACP_syn_III_C"/>
</dbReference>
<feature type="domain" description="Beta-ketoacyl-[acyl-carrier-protein] synthase III N-terminal" evidence="4">
    <location>
        <begin position="146"/>
        <end position="234"/>
    </location>
</feature>
<evidence type="ECO:0000313" key="6">
    <source>
        <dbReference type="Proteomes" id="UP000319746"/>
    </source>
</evidence>
<reference evidence="5 6" key="1">
    <citation type="submission" date="2019-06" db="EMBL/GenBank/DDBJ databases">
        <title>Sequencing the genomes of 1000 actinobacteria strains.</title>
        <authorList>
            <person name="Klenk H.-P."/>
        </authorList>
    </citation>
    <scope>NUCLEOTIDE SEQUENCE [LARGE SCALE GENOMIC DNA]</scope>
    <source>
        <strain evidence="5 6">DSM 24083</strain>
    </source>
</reference>
<evidence type="ECO:0000256" key="2">
    <source>
        <dbReference type="ARBA" id="ARBA00023315"/>
    </source>
</evidence>
<evidence type="ECO:0000259" key="4">
    <source>
        <dbReference type="Pfam" id="PF08545"/>
    </source>
</evidence>
<evidence type="ECO:0000313" key="5">
    <source>
        <dbReference type="EMBL" id="TQL72801.1"/>
    </source>
</evidence>
<accession>A0A543AJT1</accession>
<dbReference type="GO" id="GO:0006633">
    <property type="term" value="P:fatty acid biosynthetic process"/>
    <property type="evidence" value="ECO:0007669"/>
    <property type="project" value="InterPro"/>
</dbReference>
<dbReference type="Proteomes" id="UP000319746">
    <property type="component" value="Unassembled WGS sequence"/>
</dbReference>
<dbReference type="EMBL" id="VFOU01000002">
    <property type="protein sequence ID" value="TQL72801.1"/>
    <property type="molecule type" value="Genomic_DNA"/>
</dbReference>
<evidence type="ECO:0000256" key="1">
    <source>
        <dbReference type="ARBA" id="ARBA00022679"/>
    </source>
</evidence>
<evidence type="ECO:0000259" key="3">
    <source>
        <dbReference type="Pfam" id="PF08541"/>
    </source>
</evidence>
<keyword evidence="1" id="KW-0808">Transferase</keyword>
<dbReference type="PANTHER" id="PTHR34069">
    <property type="entry name" value="3-OXOACYL-[ACYL-CARRIER-PROTEIN] SYNTHASE 3"/>
    <property type="match status" value="1"/>
</dbReference>
<dbReference type="InterPro" id="IPR016039">
    <property type="entry name" value="Thiolase-like"/>
</dbReference>
<sequence>MTSQETEARAPVSMQVHRNGQSNVSSNAVSIHHNAALLSVVEVTAPLEVTSQMLDERLEAVLERLRLPQRLLERVAGVKVRRMWEGPEDYMHGAAQAGVKALAEAGVSPDAVGLLINTSVTRSQLEPAVSVQIHDAMGLAPSATNFDITNACLGFVNGMDLAATLIDAGQIDYAVVVAGEDAKNVQEATLQNLLSERTTRDNFMEQFASLTLGSGAAAAVLGRADLHPEGHKILRGVTRAGTQHHGLCQGGHDGMYTDSGALLENGLELVMDAWNDTPAEWNWRGMDRYITHQVSQMHTDAIIESAGIDRAKIPTTFPHLGNIGPAALPITLARELDSLKVGDRVLALGVGSGLNVAMLEIEW</sequence>
<dbReference type="GO" id="GO:0044550">
    <property type="term" value="P:secondary metabolite biosynthetic process"/>
    <property type="evidence" value="ECO:0007669"/>
    <property type="project" value="TreeGrafter"/>
</dbReference>
<dbReference type="GO" id="GO:0004315">
    <property type="term" value="F:3-oxoacyl-[acyl-carrier-protein] synthase activity"/>
    <property type="evidence" value="ECO:0007669"/>
    <property type="project" value="InterPro"/>
</dbReference>
<dbReference type="InterPro" id="IPR013751">
    <property type="entry name" value="ACP_syn_III_N"/>
</dbReference>
<feature type="domain" description="Beta-ketoacyl-[acyl-carrier-protein] synthase III C-terminal" evidence="3">
    <location>
        <begin position="279"/>
        <end position="363"/>
    </location>
</feature>
<dbReference type="NCBIfam" id="NF006720">
    <property type="entry name" value="PRK09258.1"/>
    <property type="match status" value="1"/>
</dbReference>
<keyword evidence="2" id="KW-0012">Acyltransferase</keyword>
<dbReference type="SUPFAM" id="SSF53901">
    <property type="entry name" value="Thiolase-like"/>
    <property type="match status" value="1"/>
</dbReference>
<dbReference type="Gene3D" id="3.40.47.10">
    <property type="match status" value="2"/>
</dbReference>
<organism evidence="5 6">
    <name type="scientific">Enteractinococcus coprophilus</name>
    <dbReference type="NCBI Taxonomy" id="1027633"/>
    <lineage>
        <taxon>Bacteria</taxon>
        <taxon>Bacillati</taxon>
        <taxon>Actinomycetota</taxon>
        <taxon>Actinomycetes</taxon>
        <taxon>Micrococcales</taxon>
        <taxon>Micrococcaceae</taxon>
    </lineage>
</organism>
<proteinExistence type="predicted"/>
<dbReference type="PANTHER" id="PTHR34069:SF3">
    <property type="entry name" value="ACYL-COA:ACYL-COA ALKYLTRANSFERASE"/>
    <property type="match status" value="1"/>
</dbReference>
<dbReference type="Pfam" id="PF08545">
    <property type="entry name" value="ACP_syn_III"/>
    <property type="match status" value="1"/>
</dbReference>